<dbReference type="Proteomes" id="UP000292382">
    <property type="component" value="Unassembled WGS sequence"/>
</dbReference>
<gene>
    <name evidence="1" type="ORF">PG2003B_0179</name>
</gene>
<sequence length="127" mass="13792">MPARTCGAAASWNSGARYTGMVVTRAQVMYNVKRVGPCIAPGSIFCRCERPLRRHGAFAVRRPLLNQSYYRTDAGAAGSSSSMNFMYGLGTTSLRCALYHAYDSRRPSASGVVSGMSSRWARTSSSY</sequence>
<accession>A0A4Q5AWJ5</accession>
<organism evidence="1 2">
    <name type="scientific">Bifidobacterium pseudolongum subsp. globosum</name>
    <dbReference type="NCBI Taxonomy" id="1690"/>
    <lineage>
        <taxon>Bacteria</taxon>
        <taxon>Bacillati</taxon>
        <taxon>Actinomycetota</taxon>
        <taxon>Actinomycetes</taxon>
        <taxon>Bifidobacteriales</taxon>
        <taxon>Bifidobacteriaceae</taxon>
        <taxon>Bifidobacterium</taxon>
    </lineage>
</organism>
<dbReference type="EMBL" id="RYUW01000002">
    <property type="protein sequence ID" value="RYQ38816.1"/>
    <property type="molecule type" value="Genomic_DNA"/>
</dbReference>
<evidence type="ECO:0000313" key="2">
    <source>
        <dbReference type="Proteomes" id="UP000292382"/>
    </source>
</evidence>
<reference evidence="1 2" key="1">
    <citation type="submission" date="2018-12" db="EMBL/GenBank/DDBJ databases">
        <title>Unveiling genomic diversity among members of the Bifidobacterium pseudolongum species, a widely distributed gut commensal of the animal kingdom.</title>
        <authorList>
            <person name="Lugli G.A."/>
            <person name="Duranti S."/>
            <person name="Albert K."/>
            <person name="Mancabelli L."/>
            <person name="Napoli S."/>
            <person name="Viappiani A."/>
            <person name="Anzalone R."/>
            <person name="Longhi G."/>
            <person name="Milani C."/>
            <person name="Turroni F."/>
            <person name="Alessandri G."/>
            <person name="Sela D.A."/>
            <person name="Van Sinderen D."/>
            <person name="Ventura M."/>
        </authorList>
    </citation>
    <scope>NUCLEOTIDE SEQUENCE [LARGE SCALE GENOMIC DNA]</scope>
    <source>
        <strain evidence="1 2">2003B</strain>
    </source>
</reference>
<evidence type="ECO:0000313" key="1">
    <source>
        <dbReference type="EMBL" id="RYQ38816.1"/>
    </source>
</evidence>
<protein>
    <submittedName>
        <fullName evidence="1">Uncharacterized protein</fullName>
    </submittedName>
</protein>
<proteinExistence type="predicted"/>
<comment type="caution">
    <text evidence="1">The sequence shown here is derived from an EMBL/GenBank/DDBJ whole genome shotgun (WGS) entry which is preliminary data.</text>
</comment>
<name>A0A4Q5AWJ5_9BIFI</name>
<dbReference type="AlphaFoldDB" id="A0A4Q5AWJ5"/>